<accession>A0A5D0MAX4</accession>
<dbReference type="SMART" id="SM00729">
    <property type="entry name" value="Elp3"/>
    <property type="match status" value="1"/>
</dbReference>
<dbReference type="InterPro" id="IPR045784">
    <property type="entry name" value="Radical_SAM_N2"/>
</dbReference>
<dbReference type="InterPro" id="IPR023404">
    <property type="entry name" value="rSAM_horseshoe"/>
</dbReference>
<dbReference type="GO" id="GO:0003824">
    <property type="term" value="F:catalytic activity"/>
    <property type="evidence" value="ECO:0007669"/>
    <property type="project" value="InterPro"/>
</dbReference>
<dbReference type="InterPro" id="IPR058240">
    <property type="entry name" value="rSAM_sf"/>
</dbReference>
<organism evidence="2 3">
    <name type="scientific">Candidatus Mcinerneyibacterium aminivorans</name>
    <dbReference type="NCBI Taxonomy" id="2703815"/>
    <lineage>
        <taxon>Bacteria</taxon>
        <taxon>Candidatus Macinerneyibacteriota</taxon>
        <taxon>Candidatus Mcinerneyibacteria</taxon>
        <taxon>Candidatus Mcinerneyibacteriales</taxon>
        <taxon>Candidatus Mcinerneyibacteriaceae</taxon>
        <taxon>Candidatus Mcinerneyibacterium</taxon>
    </lineage>
</organism>
<dbReference type="InterPro" id="IPR007197">
    <property type="entry name" value="rSAM"/>
</dbReference>
<evidence type="ECO:0000259" key="1">
    <source>
        <dbReference type="PROSITE" id="PS51918"/>
    </source>
</evidence>
<feature type="domain" description="Radical SAM core" evidence="1">
    <location>
        <begin position="257"/>
        <end position="487"/>
    </location>
</feature>
<dbReference type="Pfam" id="PF10105">
    <property type="entry name" value="DUF2344"/>
    <property type="match status" value="1"/>
</dbReference>
<dbReference type="SFLD" id="SFLDS00029">
    <property type="entry name" value="Radical_SAM"/>
    <property type="match status" value="1"/>
</dbReference>
<dbReference type="PANTHER" id="PTHR42731">
    <property type="entry name" value="SLL1084 PROTEIN"/>
    <property type="match status" value="1"/>
</dbReference>
<evidence type="ECO:0000313" key="3">
    <source>
        <dbReference type="Proteomes" id="UP000324143"/>
    </source>
</evidence>
<sequence>MKIQKFIENNISKIRNPLRYLGGEYNSYNKPLFDDIEKGVNVVLAFPDTYEIGMSHLGIKILYDELNKQDNIACDRAFFPYPDMYKMMKDKNIPVFSVENKKSIKDFDIIGFSIQYELSYSSMLQMLKISEIKLLSEKRKESSPFIIVGGPVISNPEPIANFIDVAFIGEAEDGLQEIVHIIQSGRIKGKSRENILKNIAENVKGAYVPKFYTYKFTDGQFDGFEKKHSSIPDKIKKRNFDFENHEYSNNLLVPNIDIVHNRAAIEIMRGCPNGCRFCHAGYFYRPKREKKPDEIVKRSKKLIENTGYDTLSLLSLSSMDYSEKKHLFINLSNFTDEKMISLEVPSSRIDKLDEHTLDNLQSIKSSNITLAIEAATDRLRNVINKNITEKDIEETVELVKKKNLKGLKLYFMIGLPTETDEDIKAIPDLVNKIRNKINKLSVSVSVFSPKVHTPFQWEKQLSGEKLESIHEYLRNNIKRGIKLSWNDEFKSFLEGVFARGDRRLTSLLQDAVLEDIYLDGWNDYIKKDRWKSLLKKHRIDRGYLDEIDINEKLPWDIIDIGVSKSFLKAEKNKAYKEIKTDECSKGCRKCGVCNENIQLNEADVTSDVVRKKIDKFDYKSKYKYIVYFSRLNNMRYLSHRDMINLINYSLIRADLPLIFTQGYNPHPKLSFYNPPPLGVAVKNDFFVLRTFEEIDMDAKELSGYFPDNFCIKKIKYVDRNYSTKPFKIEKISFDYAQKSFKRLKKGKKEYFDTKKDKNIKITGIKKVKKIDKRIIFLYDNRKDSLKRIFKYIFGNEFVEFDKINAIREQILRKDD</sequence>
<proteinExistence type="predicted"/>
<dbReference type="InterPro" id="IPR006638">
    <property type="entry name" value="Elp3/MiaA/NifB-like_rSAM"/>
</dbReference>
<reference evidence="2" key="1">
    <citation type="submission" date="2019-08" db="EMBL/GenBank/DDBJ databases">
        <title>Genomic characterization of a novel candidate phylum (ARYD3) from a high temperature, high salinity tertiary oil reservoir in north central Oklahoma, USA.</title>
        <authorList>
            <person name="Youssef N.H."/>
            <person name="Yadav A."/>
            <person name="Elshahed M.S."/>
        </authorList>
    </citation>
    <scope>NUCLEOTIDE SEQUENCE [LARGE SCALE GENOMIC DNA]</scope>
    <source>
        <strain evidence="2">ARYD3</strain>
    </source>
</reference>
<dbReference type="EMBL" id="VSIX01000065">
    <property type="protein sequence ID" value="TYB30924.1"/>
    <property type="molecule type" value="Genomic_DNA"/>
</dbReference>
<dbReference type="SFLD" id="SFLDG01082">
    <property type="entry name" value="B12-binding_domain_containing"/>
    <property type="match status" value="1"/>
</dbReference>
<dbReference type="GO" id="GO:0051536">
    <property type="term" value="F:iron-sulfur cluster binding"/>
    <property type="evidence" value="ECO:0007669"/>
    <property type="project" value="InterPro"/>
</dbReference>
<dbReference type="AlphaFoldDB" id="A0A5D0MAX4"/>
<name>A0A5D0MAX4_9BACT</name>
<dbReference type="Gene3D" id="3.40.50.280">
    <property type="entry name" value="Cobalamin-binding domain"/>
    <property type="match status" value="1"/>
</dbReference>
<gene>
    <name evidence="2" type="ORF">FXF47_06995</name>
</gene>
<dbReference type="SUPFAM" id="SSF102114">
    <property type="entry name" value="Radical SAM enzymes"/>
    <property type="match status" value="1"/>
</dbReference>
<dbReference type="InterPro" id="IPR018768">
    <property type="entry name" value="DUF2344"/>
</dbReference>
<dbReference type="Gene3D" id="3.80.30.20">
    <property type="entry name" value="tm_1862 like domain"/>
    <property type="match status" value="1"/>
</dbReference>
<dbReference type="CDD" id="cd02065">
    <property type="entry name" value="B12-binding_like"/>
    <property type="match status" value="1"/>
</dbReference>
<dbReference type="Pfam" id="PF19864">
    <property type="entry name" value="Radical_SAM_N2"/>
    <property type="match status" value="1"/>
</dbReference>
<dbReference type="NCBIfam" id="TIGR03960">
    <property type="entry name" value="rSAM_fuse_unch"/>
    <property type="match status" value="1"/>
</dbReference>
<dbReference type="Proteomes" id="UP000324143">
    <property type="component" value="Unassembled WGS sequence"/>
</dbReference>
<protein>
    <submittedName>
        <fullName evidence="2">TIGR03960 family B12-binding radical SAM protein</fullName>
    </submittedName>
</protein>
<dbReference type="InterPro" id="IPR023862">
    <property type="entry name" value="CHP03960_rSAM"/>
</dbReference>
<dbReference type="PANTHER" id="PTHR42731:SF1">
    <property type="entry name" value="RADICAL SAM DOMAIN PROTEIN"/>
    <property type="match status" value="1"/>
</dbReference>
<dbReference type="NCBIfam" id="TIGR03936">
    <property type="entry name" value="sam_1_link_chp"/>
    <property type="match status" value="1"/>
</dbReference>
<dbReference type="Pfam" id="PF04055">
    <property type="entry name" value="Radical_SAM"/>
    <property type="match status" value="1"/>
</dbReference>
<dbReference type="PROSITE" id="PS51918">
    <property type="entry name" value="RADICAL_SAM"/>
    <property type="match status" value="1"/>
</dbReference>
<comment type="caution">
    <text evidence="2">The sequence shown here is derived from an EMBL/GenBank/DDBJ whole genome shotgun (WGS) entry which is preliminary data.</text>
</comment>
<evidence type="ECO:0000313" key="2">
    <source>
        <dbReference type="EMBL" id="TYB30924.1"/>
    </source>
</evidence>
<keyword evidence="3" id="KW-1185">Reference proteome</keyword>